<dbReference type="InterPro" id="IPR017850">
    <property type="entry name" value="Alkaline_phosphatase_core_sf"/>
</dbReference>
<dbReference type="PANTHER" id="PTHR10151">
    <property type="entry name" value="ECTONUCLEOTIDE PYROPHOSPHATASE/PHOSPHODIESTERASE"/>
    <property type="match status" value="1"/>
</dbReference>
<reference evidence="1 2" key="1">
    <citation type="submission" date="2024-02" db="EMBL/GenBank/DDBJ databases">
        <title>Bacterial strain from lacustrine sediment.</title>
        <authorList>
            <person name="Petit C."/>
            <person name="Fadhlaoui K."/>
        </authorList>
    </citation>
    <scope>NUCLEOTIDE SEQUENCE [LARGE SCALE GENOMIC DNA]</scope>
    <source>
        <strain evidence="1 2">IPX-CK</strain>
    </source>
</reference>
<evidence type="ECO:0000313" key="1">
    <source>
        <dbReference type="EMBL" id="XAH72977.1"/>
    </source>
</evidence>
<gene>
    <name evidence="1" type="ORF">V6984_15895</name>
</gene>
<dbReference type="EMBL" id="CP146256">
    <property type="protein sequence ID" value="XAH72977.1"/>
    <property type="molecule type" value="Genomic_DNA"/>
</dbReference>
<name>A0ABZ3ERW6_9FIRM</name>
<keyword evidence="2" id="KW-1185">Reference proteome</keyword>
<dbReference type="RefSeq" id="WP_342756588.1">
    <property type="nucleotide sequence ID" value="NZ_CP146256.1"/>
</dbReference>
<protein>
    <submittedName>
        <fullName evidence="1">Alkaline phosphatase family protein</fullName>
    </submittedName>
</protein>
<evidence type="ECO:0000313" key="2">
    <source>
        <dbReference type="Proteomes" id="UP001451571"/>
    </source>
</evidence>
<organism evidence="1 2">
    <name type="scientific">Kineothrix sedimenti</name>
    <dbReference type="NCBI Taxonomy" id="3123317"/>
    <lineage>
        <taxon>Bacteria</taxon>
        <taxon>Bacillati</taxon>
        <taxon>Bacillota</taxon>
        <taxon>Clostridia</taxon>
        <taxon>Lachnospirales</taxon>
        <taxon>Lachnospiraceae</taxon>
        <taxon>Kineothrix</taxon>
    </lineage>
</organism>
<dbReference type="CDD" id="cd16018">
    <property type="entry name" value="Enpp"/>
    <property type="match status" value="1"/>
</dbReference>
<dbReference type="Proteomes" id="UP001451571">
    <property type="component" value="Chromosome"/>
</dbReference>
<dbReference type="SUPFAM" id="SSF53649">
    <property type="entry name" value="Alkaline phosphatase-like"/>
    <property type="match status" value="1"/>
</dbReference>
<proteinExistence type="predicted"/>
<dbReference type="Gene3D" id="3.40.720.10">
    <property type="entry name" value="Alkaline Phosphatase, subunit A"/>
    <property type="match status" value="1"/>
</dbReference>
<dbReference type="PANTHER" id="PTHR10151:SF120">
    <property type="entry name" value="BIS(5'-ADENOSYL)-TRIPHOSPHATASE"/>
    <property type="match status" value="1"/>
</dbReference>
<sequence>MDTGKAKYLVVISYDAFSEDNWEKASRLPNLSKLIQNGAYSTKLRSVYPTLTYVVHTTMVTGVYPDRHGIYHNNPFQPFVAEKEQRWFWFKKDVKVPAIYDALKGSRMKSAGILWPVTGKASIRYNIPEIRAIKKENQAFKILKNGSPFFSIRMEKKYGALRRGIEQPFLDDFTTMCAVDTIKRKKPDLLLIHLIDLDDAKHEHGTDSPEIEKVLIRMDKRLGDIMDAVEKAGIKEDTVFLVLGDHGQINVRYKVRLNQLLREKGLIYEEDGEMKWRAYIQSAGGAAYLHLRENDDEAEHLTLDILNKAITDGCYGIERLYDRKELDGFHAASLVTYMLEAKTGYCFEDGLAGEVVTDLEEQGIKYATHGYSPDKAGYRCNIVISGDCIKNGYSLGEIRMVDIAPTMASILGIDFHDCDGRPLNEIFYH</sequence>
<dbReference type="InterPro" id="IPR002591">
    <property type="entry name" value="Phosphodiest/P_Trfase"/>
</dbReference>
<accession>A0ABZ3ERW6</accession>
<dbReference type="Pfam" id="PF01663">
    <property type="entry name" value="Phosphodiest"/>
    <property type="match status" value="1"/>
</dbReference>